<dbReference type="GO" id="GO:0015833">
    <property type="term" value="P:peptide transport"/>
    <property type="evidence" value="ECO:0007669"/>
    <property type="project" value="TreeGrafter"/>
</dbReference>
<dbReference type="RefSeq" id="WP_394346867.1">
    <property type="nucleotide sequence ID" value="NZ_SNYH01000005.1"/>
</dbReference>
<dbReference type="AlphaFoldDB" id="A0A4R6TAA9"/>
<evidence type="ECO:0000256" key="1">
    <source>
        <dbReference type="ARBA" id="ARBA00004196"/>
    </source>
</evidence>
<sequence length="543" mass="62491">MQIKSTIKINVRRNRVVVLITLLFLFSCAKKKSIYTDNQVFRYNEHSNVTSLDPAFAKDQRNIWAVNQLYNGLVQLDDSLQVEPSIAKSWTISEDGKRYQFTLRNDVQFHKHILFGKDSTRNVVAKDFEYSFNRLLDKNVASPGGWVLQNVENFKAENDSIFTINLKQPFPPFLGLLAMKYCSVVSKEAVEFFGNEFRANPIGTGPFQFKLWVENTKLVLRKNPLYFEQDENGNSLPYLEAVAVTFLPDKQSEFLQFIQGNIDFMKSLDASYKDDILNTDGTLKEKYADKIRMQTGAYLNTEYLGIYLDGEETFATKSKLIRQAINYGFDREKMITFLRNGIGTPATSGFIPKGLPSFNNQQGYSYQPEKAKALVLQYKEETGNNNPQITITTNSNYLDLCEFIQRELQKIGLETKVDVIPPSTLRQGKASGKLPVFRASWIADYPDAENYVSLFYSKNFTPNGPNYTHFKNELFDNLYEQSIKEVNELKRRKLYQQMDSIIIDEAPVVPLYYDEVIRFTQKNVKGLGINPIDLLDLKRVKKD</sequence>
<dbReference type="PANTHER" id="PTHR30290">
    <property type="entry name" value="PERIPLASMIC BINDING COMPONENT OF ABC TRANSPORTER"/>
    <property type="match status" value="1"/>
</dbReference>
<dbReference type="Proteomes" id="UP000295390">
    <property type="component" value="Unassembled WGS sequence"/>
</dbReference>
<dbReference type="EMBL" id="SNYH01000005">
    <property type="protein sequence ID" value="TDQ23816.1"/>
    <property type="molecule type" value="Genomic_DNA"/>
</dbReference>
<evidence type="ECO:0000313" key="7">
    <source>
        <dbReference type="Proteomes" id="UP000295390"/>
    </source>
</evidence>
<organism evidence="6 7">
    <name type="scientific">Tenacibaculum caenipelagi</name>
    <dbReference type="NCBI Taxonomy" id="1325435"/>
    <lineage>
        <taxon>Bacteria</taxon>
        <taxon>Pseudomonadati</taxon>
        <taxon>Bacteroidota</taxon>
        <taxon>Flavobacteriia</taxon>
        <taxon>Flavobacteriales</taxon>
        <taxon>Flavobacteriaceae</taxon>
        <taxon>Tenacibaculum</taxon>
    </lineage>
</organism>
<dbReference type="CDD" id="cd00995">
    <property type="entry name" value="PBP2_NikA_DppA_OppA_like"/>
    <property type="match status" value="1"/>
</dbReference>
<evidence type="ECO:0000259" key="5">
    <source>
        <dbReference type="Pfam" id="PF00496"/>
    </source>
</evidence>
<dbReference type="PROSITE" id="PS51257">
    <property type="entry name" value="PROKAR_LIPOPROTEIN"/>
    <property type="match status" value="1"/>
</dbReference>
<feature type="domain" description="Solute-binding protein family 5" evidence="5">
    <location>
        <begin position="81"/>
        <end position="459"/>
    </location>
</feature>
<evidence type="ECO:0000256" key="4">
    <source>
        <dbReference type="ARBA" id="ARBA00022729"/>
    </source>
</evidence>
<proteinExistence type="inferred from homology"/>
<reference evidence="6 7" key="1">
    <citation type="submission" date="2019-03" db="EMBL/GenBank/DDBJ databases">
        <title>Genomic Encyclopedia of Type Strains, Phase III (KMG-III): the genomes of soil and plant-associated and newly described type strains.</title>
        <authorList>
            <person name="Whitman W."/>
        </authorList>
    </citation>
    <scope>NUCLEOTIDE SEQUENCE [LARGE SCALE GENOMIC DNA]</scope>
    <source>
        <strain evidence="6 7">CECT 8283</strain>
    </source>
</reference>
<dbReference type="Gene3D" id="3.40.190.10">
    <property type="entry name" value="Periplasmic binding protein-like II"/>
    <property type="match status" value="1"/>
</dbReference>
<comment type="caution">
    <text evidence="6">The sequence shown here is derived from an EMBL/GenBank/DDBJ whole genome shotgun (WGS) entry which is preliminary data.</text>
</comment>
<comment type="similarity">
    <text evidence="2">Belongs to the bacterial solute-binding protein 5 family.</text>
</comment>
<gene>
    <name evidence="6" type="ORF">DFQ07_2346</name>
</gene>
<name>A0A4R6TAA9_9FLAO</name>
<dbReference type="PIRSF" id="PIRSF002741">
    <property type="entry name" value="MppA"/>
    <property type="match status" value="1"/>
</dbReference>
<evidence type="ECO:0000256" key="2">
    <source>
        <dbReference type="ARBA" id="ARBA00005695"/>
    </source>
</evidence>
<protein>
    <submittedName>
        <fullName evidence="6">Peptide/nickel transport system substrate-binding protein</fullName>
    </submittedName>
</protein>
<evidence type="ECO:0000313" key="6">
    <source>
        <dbReference type="EMBL" id="TDQ23816.1"/>
    </source>
</evidence>
<dbReference type="GO" id="GO:1904680">
    <property type="term" value="F:peptide transmembrane transporter activity"/>
    <property type="evidence" value="ECO:0007669"/>
    <property type="project" value="TreeGrafter"/>
</dbReference>
<dbReference type="GO" id="GO:0043190">
    <property type="term" value="C:ATP-binding cassette (ABC) transporter complex"/>
    <property type="evidence" value="ECO:0007669"/>
    <property type="project" value="InterPro"/>
</dbReference>
<accession>A0A4R6TAA9</accession>
<dbReference type="Gene3D" id="3.10.105.10">
    <property type="entry name" value="Dipeptide-binding Protein, Domain 3"/>
    <property type="match status" value="1"/>
</dbReference>
<dbReference type="InterPro" id="IPR030678">
    <property type="entry name" value="Peptide/Ni-bd"/>
</dbReference>
<dbReference type="GO" id="GO:0030288">
    <property type="term" value="C:outer membrane-bounded periplasmic space"/>
    <property type="evidence" value="ECO:0007669"/>
    <property type="project" value="UniProtKB-ARBA"/>
</dbReference>
<keyword evidence="7" id="KW-1185">Reference proteome</keyword>
<keyword evidence="4" id="KW-0732">Signal</keyword>
<dbReference type="InterPro" id="IPR039424">
    <property type="entry name" value="SBP_5"/>
</dbReference>
<evidence type="ECO:0000256" key="3">
    <source>
        <dbReference type="ARBA" id="ARBA00022448"/>
    </source>
</evidence>
<dbReference type="Pfam" id="PF00496">
    <property type="entry name" value="SBP_bac_5"/>
    <property type="match status" value="1"/>
</dbReference>
<dbReference type="Gene3D" id="3.90.76.10">
    <property type="entry name" value="Dipeptide-binding Protein, Domain 1"/>
    <property type="match status" value="1"/>
</dbReference>
<dbReference type="SUPFAM" id="SSF53850">
    <property type="entry name" value="Periplasmic binding protein-like II"/>
    <property type="match status" value="1"/>
</dbReference>
<keyword evidence="3" id="KW-0813">Transport</keyword>
<dbReference type="PANTHER" id="PTHR30290:SF10">
    <property type="entry name" value="PERIPLASMIC OLIGOPEPTIDE-BINDING PROTEIN-RELATED"/>
    <property type="match status" value="1"/>
</dbReference>
<comment type="subcellular location">
    <subcellularLocation>
        <location evidence="1">Cell envelope</location>
    </subcellularLocation>
</comment>
<dbReference type="InterPro" id="IPR000914">
    <property type="entry name" value="SBP_5_dom"/>
</dbReference>